<dbReference type="InterPro" id="IPR001584">
    <property type="entry name" value="Integrase_cat-core"/>
</dbReference>
<evidence type="ECO:0000313" key="4">
    <source>
        <dbReference type="RefSeq" id="XP_033318032.1"/>
    </source>
</evidence>
<evidence type="ECO:0000313" key="3">
    <source>
        <dbReference type="Proteomes" id="UP000515164"/>
    </source>
</evidence>
<dbReference type="Pfam" id="PF05380">
    <property type="entry name" value="Peptidase_A17"/>
    <property type="match status" value="1"/>
</dbReference>
<feature type="domain" description="Integrase catalytic" evidence="2">
    <location>
        <begin position="1021"/>
        <end position="1215"/>
    </location>
</feature>
<dbReference type="InterPro" id="IPR040676">
    <property type="entry name" value="DUF5641"/>
</dbReference>
<dbReference type="KEGG" id="bbif:117215720"/>
<dbReference type="RefSeq" id="XP_033318032.1">
    <property type="nucleotide sequence ID" value="XM_033462141.1"/>
</dbReference>
<dbReference type="GO" id="GO:0071897">
    <property type="term" value="P:DNA biosynthetic process"/>
    <property type="evidence" value="ECO:0007669"/>
    <property type="project" value="UniProtKB-ARBA"/>
</dbReference>
<dbReference type="Pfam" id="PF03564">
    <property type="entry name" value="DUF1759"/>
    <property type="match status" value="1"/>
</dbReference>
<dbReference type="SUPFAM" id="SSF53098">
    <property type="entry name" value="Ribonuclease H-like"/>
    <property type="match status" value="1"/>
</dbReference>
<dbReference type="GO" id="GO:0042575">
    <property type="term" value="C:DNA polymerase complex"/>
    <property type="evidence" value="ECO:0007669"/>
    <property type="project" value="UniProtKB-ARBA"/>
</dbReference>
<feature type="region of interest" description="Disordered" evidence="1">
    <location>
        <begin position="220"/>
        <end position="252"/>
    </location>
</feature>
<proteinExistence type="predicted"/>
<dbReference type="InterPro" id="IPR043128">
    <property type="entry name" value="Rev_trsase/Diguanyl_cyclase"/>
</dbReference>
<dbReference type="Proteomes" id="UP000515164">
    <property type="component" value="Unplaced"/>
</dbReference>
<dbReference type="InterPro" id="IPR008042">
    <property type="entry name" value="Retrotrans_Pao"/>
</dbReference>
<dbReference type="PANTHER" id="PTHR47331">
    <property type="entry name" value="PHD-TYPE DOMAIN-CONTAINING PROTEIN"/>
    <property type="match status" value="1"/>
</dbReference>
<gene>
    <name evidence="4" type="primary">LOC117215720</name>
</gene>
<dbReference type="Gene3D" id="3.30.420.10">
    <property type="entry name" value="Ribonuclease H-like superfamily/Ribonuclease H"/>
    <property type="match status" value="1"/>
</dbReference>
<dbReference type="PROSITE" id="PS50994">
    <property type="entry name" value="INTEGRASE"/>
    <property type="match status" value="1"/>
</dbReference>
<dbReference type="CDD" id="cd01644">
    <property type="entry name" value="RT_pepA17"/>
    <property type="match status" value="1"/>
</dbReference>
<sequence length="1335" mass="152004">MYLRSCLKHGAALAIASLSNAAANYAVAWEILERRYNRPAKIVERHLQEIFDAASSSRIAHRDLQSYTTKLEAHYKALAAIGQPTADALLLHLCTANLDRETDSIWKEKIRSTPFPTFPDFLQFLNDRCQVIEPARTTRPPRGQAFVTSRSPPLCPICHGPHKIWHCNTFRTKTIDERILAAEEISACTNCLLPGHKLQHCTSGSCRICDQRHHTLLHRSDAPMSNQTPPTTPPRTRKAPSYHPNNPSTGPDLRLQKTRFGWVIGGSPPSPGPARVFHASTTELETDLTRFWELDEGPQIKHLSEADRRCEEHFQNHVQRTSDGRYIVALPFNDKISSLGSSKAMAMKRLASLQQQFRRNQQFETAYRAVIQEYLDLGHMTKVASRHEPENDYYLPHHGVVKDSSTSTKLRVVFDGSAPSTTGVSLNDTLYTGPKLQEDLFDILLRFRSHQYVLTGDVEKMYRQFLVRPADRRFQQILWRNSDGELETYQINTVTFGLSAAPYLAIRCLRQLASDEGHRFPRASSVLLRDFYVDDALTGADTIGEALSIRTELTELLQLAGLKIRKWASNNRTLLNGLSDPDINQKLQLGEPQPLKTLGVFWKSSDDSLIYSVDAKADIPRVTKRSISSVIARIYDPLGLLAPVIVRAKILLQRVWAVKVEWDESLPSDLHSEWDRYYSQLPLLNNITFPRKAIIDFATEIEMHGFCDASEKAYGACVYLRTVNPDGRVRTQLLTAKSKVAPLKSQTIPRLELSGAFLLTSLMATIHQALSHSITRMVYWTDSAIVLHWLTTSPHTLKTFVANRVSEIQRKTSIGSWRHVPTHDNPADLISRGQTPEEFLRPTIWQHGPEWLQQSEDSWPTWTPIPQTELLEQKTATCLSAAPADCSLLERYSSWPKLIRIVARCLRWRQKQNRMTPLTATELHIAHDKLIILLQGIHFPEEIRTLRMNRNAALTRKLTRLNPFIDQKGILRVGGRLRHSSMTFGQKHPILLPKASVTARIIEHTHQIHLHSGDLPEARVTESRPFANVGVDYCGPFYIKETRDRNRRQVKVYVAIFVCLAVKAVHMELVGDLTSETFIAALRRFIARRGFCSTIHSDNGTNFVGAKNDLRELYDLLHSDDHHSKVQAFLADKHIEWRFIPPQSPHFGGLWEAAVKSFKHHFRRVAGHELLTFEQFNTLIIEIEAVLNSRSLTPISTDPKDLLVLTPGHFLIGESLMSVRERDFRDTPSNRLSRWQHIQKMKQHFWKRWHKEYLNQLNNRSKWTKGGHNIHEGAIVLLREDNVPSMCWPLGRVVKVHPGADGVIRTATVQTSSNLLDRGVKRLVPLPFQSDPEAP</sequence>
<dbReference type="Pfam" id="PF18701">
    <property type="entry name" value="DUF5641"/>
    <property type="match status" value="1"/>
</dbReference>
<dbReference type="GO" id="GO:0003676">
    <property type="term" value="F:nucleic acid binding"/>
    <property type="evidence" value="ECO:0007669"/>
    <property type="project" value="InterPro"/>
</dbReference>
<name>A0A6P8NV87_9HYME</name>
<dbReference type="GO" id="GO:0015074">
    <property type="term" value="P:DNA integration"/>
    <property type="evidence" value="ECO:0007669"/>
    <property type="project" value="InterPro"/>
</dbReference>
<evidence type="ECO:0000259" key="2">
    <source>
        <dbReference type="PROSITE" id="PS50994"/>
    </source>
</evidence>
<dbReference type="InterPro" id="IPR012337">
    <property type="entry name" value="RNaseH-like_sf"/>
</dbReference>
<organism evidence="3 4">
    <name type="scientific">Bombus bifarius</name>
    <dbReference type="NCBI Taxonomy" id="103933"/>
    <lineage>
        <taxon>Eukaryota</taxon>
        <taxon>Metazoa</taxon>
        <taxon>Ecdysozoa</taxon>
        <taxon>Arthropoda</taxon>
        <taxon>Hexapoda</taxon>
        <taxon>Insecta</taxon>
        <taxon>Pterygota</taxon>
        <taxon>Neoptera</taxon>
        <taxon>Endopterygota</taxon>
        <taxon>Hymenoptera</taxon>
        <taxon>Apocrita</taxon>
        <taxon>Aculeata</taxon>
        <taxon>Apoidea</taxon>
        <taxon>Anthophila</taxon>
        <taxon>Apidae</taxon>
        <taxon>Bombus</taxon>
        <taxon>Pyrobombus</taxon>
    </lineage>
</organism>
<accession>A0A6P8NV87</accession>
<dbReference type="Gene3D" id="3.10.10.10">
    <property type="entry name" value="HIV Type 1 Reverse Transcriptase, subunit A, domain 1"/>
    <property type="match status" value="1"/>
</dbReference>
<evidence type="ECO:0000256" key="1">
    <source>
        <dbReference type="SAM" id="MobiDB-lite"/>
    </source>
</evidence>
<keyword evidence="3" id="KW-1185">Reference proteome</keyword>
<protein>
    <submittedName>
        <fullName evidence="4">Uncharacterized protein LOC117215720</fullName>
    </submittedName>
</protein>
<dbReference type="InterPro" id="IPR036397">
    <property type="entry name" value="RNaseH_sf"/>
</dbReference>
<dbReference type="PANTHER" id="PTHR47331:SF5">
    <property type="entry name" value="RIBONUCLEASE H"/>
    <property type="match status" value="1"/>
</dbReference>
<reference evidence="4" key="1">
    <citation type="submission" date="2025-08" db="UniProtKB">
        <authorList>
            <consortium name="RefSeq"/>
        </authorList>
    </citation>
    <scope>IDENTIFICATION</scope>
    <source>
        <tissue evidence="4">Muscle</tissue>
    </source>
</reference>
<dbReference type="SUPFAM" id="SSF56672">
    <property type="entry name" value="DNA/RNA polymerases"/>
    <property type="match status" value="1"/>
</dbReference>
<dbReference type="InterPro" id="IPR043502">
    <property type="entry name" value="DNA/RNA_pol_sf"/>
</dbReference>
<dbReference type="Pfam" id="PF00665">
    <property type="entry name" value="rve"/>
    <property type="match status" value="1"/>
</dbReference>
<dbReference type="Gene3D" id="3.30.70.270">
    <property type="match status" value="1"/>
</dbReference>
<dbReference type="GeneID" id="117215720"/>
<dbReference type="InterPro" id="IPR005312">
    <property type="entry name" value="DUF1759"/>
</dbReference>